<dbReference type="Proteomes" id="UP000783588">
    <property type="component" value="Unassembled WGS sequence"/>
</dbReference>
<dbReference type="NCBIfam" id="TIGR02074">
    <property type="entry name" value="PBP_1a_fam"/>
    <property type="match status" value="1"/>
</dbReference>
<evidence type="ECO:0000256" key="13">
    <source>
        <dbReference type="SAM" id="MobiDB-lite"/>
    </source>
</evidence>
<comment type="catalytic activity">
    <reaction evidence="12">
        <text>[GlcNAc-(1-&gt;4)-Mur2Ac(oyl-L-Ala-gamma-D-Glu-L-Lys-D-Ala-D-Ala)](n)-di-trans,octa-cis-undecaprenyl diphosphate + beta-D-GlcNAc-(1-&gt;4)-Mur2Ac(oyl-L-Ala-gamma-D-Glu-L-Lys-D-Ala-D-Ala)-di-trans,octa-cis-undecaprenyl diphosphate = [GlcNAc-(1-&gt;4)-Mur2Ac(oyl-L-Ala-gamma-D-Glu-L-Lys-D-Ala-D-Ala)](n+1)-di-trans,octa-cis-undecaprenyl diphosphate + di-trans,octa-cis-undecaprenyl diphosphate + H(+)</text>
        <dbReference type="Rhea" id="RHEA:23708"/>
        <dbReference type="Rhea" id="RHEA-COMP:9602"/>
        <dbReference type="Rhea" id="RHEA-COMP:9603"/>
        <dbReference type="ChEBI" id="CHEBI:15378"/>
        <dbReference type="ChEBI" id="CHEBI:58405"/>
        <dbReference type="ChEBI" id="CHEBI:60033"/>
        <dbReference type="ChEBI" id="CHEBI:78435"/>
        <dbReference type="EC" id="2.4.99.28"/>
    </reaction>
</comment>
<evidence type="ECO:0000256" key="4">
    <source>
        <dbReference type="ARBA" id="ARBA00022679"/>
    </source>
</evidence>
<proteinExistence type="predicted"/>
<dbReference type="PANTHER" id="PTHR32282">
    <property type="entry name" value="BINDING PROTEIN TRANSPEPTIDASE, PUTATIVE-RELATED"/>
    <property type="match status" value="1"/>
</dbReference>
<keyword evidence="17" id="KW-1185">Reference proteome</keyword>
<evidence type="ECO:0000313" key="16">
    <source>
        <dbReference type="EMBL" id="MBU5489866.1"/>
    </source>
</evidence>
<dbReference type="Pfam" id="PF00905">
    <property type="entry name" value="Transpeptidase"/>
    <property type="match status" value="1"/>
</dbReference>
<evidence type="ECO:0000313" key="17">
    <source>
        <dbReference type="Proteomes" id="UP000783588"/>
    </source>
</evidence>
<evidence type="ECO:0000256" key="6">
    <source>
        <dbReference type="ARBA" id="ARBA00022960"/>
    </source>
</evidence>
<evidence type="ECO:0000256" key="2">
    <source>
        <dbReference type="ARBA" id="ARBA00022475"/>
    </source>
</evidence>
<dbReference type="Pfam" id="PF00912">
    <property type="entry name" value="Transgly"/>
    <property type="match status" value="1"/>
</dbReference>
<evidence type="ECO:0000256" key="7">
    <source>
        <dbReference type="ARBA" id="ARBA00022984"/>
    </source>
</evidence>
<dbReference type="RefSeq" id="WP_216469523.1">
    <property type="nucleotide sequence ID" value="NZ_JAHLQI010000002.1"/>
</dbReference>
<evidence type="ECO:0000259" key="15">
    <source>
        <dbReference type="Pfam" id="PF00912"/>
    </source>
</evidence>
<keyword evidence="4" id="KW-0808">Transferase</keyword>
<evidence type="ECO:0000256" key="11">
    <source>
        <dbReference type="ARBA" id="ARBA00044770"/>
    </source>
</evidence>
<feature type="domain" description="Glycosyl transferase family 51" evidence="15">
    <location>
        <begin position="72"/>
        <end position="248"/>
    </location>
</feature>
<reference evidence="16 17" key="1">
    <citation type="submission" date="2021-06" db="EMBL/GenBank/DDBJ databases">
        <authorList>
            <person name="Sun Q."/>
            <person name="Li D."/>
        </authorList>
    </citation>
    <scope>NUCLEOTIDE SEQUENCE [LARGE SCALE GENOMIC DNA]</scope>
    <source>
        <strain evidence="16 17">MSJd-7</strain>
    </source>
</reference>
<evidence type="ECO:0000256" key="8">
    <source>
        <dbReference type="ARBA" id="ARBA00022989"/>
    </source>
</evidence>
<feature type="compositionally biased region" description="Low complexity" evidence="13">
    <location>
        <begin position="747"/>
        <end position="761"/>
    </location>
</feature>
<dbReference type="PANTHER" id="PTHR32282:SF11">
    <property type="entry name" value="PENICILLIN-BINDING PROTEIN 1B"/>
    <property type="match status" value="1"/>
</dbReference>
<evidence type="ECO:0000256" key="1">
    <source>
        <dbReference type="ARBA" id="ARBA00004370"/>
    </source>
</evidence>
<evidence type="ECO:0000256" key="3">
    <source>
        <dbReference type="ARBA" id="ARBA00022676"/>
    </source>
</evidence>
<name>A0ABS6ERX8_9FIRM</name>
<dbReference type="InterPro" id="IPR050396">
    <property type="entry name" value="Glycosyltr_51/Transpeptidase"/>
</dbReference>
<comment type="caution">
    <text evidence="16">The sequence shown here is derived from an EMBL/GenBank/DDBJ whole genome shotgun (WGS) entry which is preliminary data.</text>
</comment>
<dbReference type="InterPro" id="IPR001460">
    <property type="entry name" value="PCN-bd_Tpept"/>
</dbReference>
<comment type="subcellular location">
    <subcellularLocation>
        <location evidence="1">Membrane</location>
    </subcellularLocation>
</comment>
<keyword evidence="3" id="KW-0328">Glycosyltransferase</keyword>
<evidence type="ECO:0000256" key="9">
    <source>
        <dbReference type="ARBA" id="ARBA00023136"/>
    </source>
</evidence>
<evidence type="ECO:0000259" key="14">
    <source>
        <dbReference type="Pfam" id="PF00905"/>
    </source>
</evidence>
<organism evidence="16 17">
    <name type="scientific">Butyricicoccus intestinisimiae</name>
    <dbReference type="NCBI Taxonomy" id="2841509"/>
    <lineage>
        <taxon>Bacteria</taxon>
        <taxon>Bacillati</taxon>
        <taxon>Bacillota</taxon>
        <taxon>Clostridia</taxon>
        <taxon>Eubacteriales</taxon>
        <taxon>Butyricicoccaceae</taxon>
        <taxon>Butyricicoccus</taxon>
    </lineage>
</organism>
<keyword evidence="9" id="KW-0472">Membrane</keyword>
<sequence length="819" mass="91369">MANKRRKKRKAGKVGFVLLTLFLIGMTTAAMCLGAFVLYLNFVIKPEADLDINGLSMKFNSVIYYNDDDGQQQTLQKLASQENREWVGKDDIPEYLSKAFVSIEDQRFYEHKGVDWKRTFGAAVHWILPGGNSYGGSTITQQLVKNMTEDNDYSVKRKVTEIMRALTLEKKVDDKETILELYMNIIYFGKNAYGVQTASKTYFNKPVDQLDLAECALIAGLTQNPAAYNPFKYPDAAKERQKAVLYKMYEQGYISKSEYDQAVNEQLQYHENTEAQQQKKAYSYFTDMVITDVVNDLQSQLGYSETYARSLVTSGGLSIYATVDKDVQDTMESVFENSSNFPSISEDGVKPQAAMMVVDPKTGHILGVVGGRGEKTESLVLNRATQSKRSPGSSLKPLATYAPALDQGLITPYSVLTDMPVFNNNGKAWPRNENRTYAGQTTIMQAVADSTNTIAVSVMDKLTPQSAYNFLTQKLGFTSLSKSDIDYAPMALGGLTDGVTVREMAQGYTALANYGEYSSAVSYTKVVDANGETILSNEDNQPTQIFEHPEFTPYYVNDLLTNVVENGTGKLAAIDGMDVAGKTGTTTDNKDRWFAGYTPYYVGVCWFGYDEGYGLPTLKPNPALALWSDVMDELHEDKENKRFDEPNEDDFVEAEYCLDSGMAPSKACYSDVRGSRVATGKFYKDDVPEEECTMHKWRTNSQSLLDLTRKFPIGVTVTDEYYCFSGSNDPIGEGQRVSSPNGHYSFRRTGSTNNRTDSSNSSRRRRRTTTGDTTTRTDTGTDTDTDTDTGTDTGTTTDPTETTEHVRRQIQEWWENQAG</sequence>
<keyword evidence="2" id="KW-1003">Cell membrane</keyword>
<evidence type="ECO:0000256" key="12">
    <source>
        <dbReference type="ARBA" id="ARBA00049902"/>
    </source>
</evidence>
<keyword evidence="6" id="KW-0133">Cell shape</keyword>
<protein>
    <recommendedName>
        <fullName evidence="11">peptidoglycan glycosyltransferase</fullName>
        <ecNumber evidence="11">2.4.99.28</ecNumber>
    </recommendedName>
</protein>
<dbReference type="EC" id="2.4.99.28" evidence="11"/>
<dbReference type="EMBL" id="JAHLQI010000002">
    <property type="protein sequence ID" value="MBU5489866.1"/>
    <property type="molecule type" value="Genomic_DNA"/>
</dbReference>
<evidence type="ECO:0000256" key="10">
    <source>
        <dbReference type="ARBA" id="ARBA00023316"/>
    </source>
</evidence>
<keyword evidence="8" id="KW-1133">Transmembrane helix</keyword>
<feature type="region of interest" description="Disordered" evidence="13">
    <location>
        <begin position="727"/>
        <end position="805"/>
    </location>
</feature>
<gene>
    <name evidence="16" type="ORF">KQI75_04400</name>
</gene>
<feature type="compositionally biased region" description="Low complexity" evidence="13">
    <location>
        <begin position="770"/>
        <end position="780"/>
    </location>
</feature>
<keyword evidence="5" id="KW-0812">Transmembrane</keyword>
<accession>A0ABS6ERX8</accession>
<keyword evidence="7" id="KW-0573">Peptidoglycan synthesis</keyword>
<evidence type="ECO:0000256" key="5">
    <source>
        <dbReference type="ARBA" id="ARBA00022692"/>
    </source>
</evidence>
<dbReference type="InterPro" id="IPR001264">
    <property type="entry name" value="Glyco_trans_51"/>
</dbReference>
<keyword evidence="10" id="KW-0961">Cell wall biogenesis/degradation</keyword>
<feature type="domain" description="Penicillin-binding protein transpeptidase" evidence="14">
    <location>
        <begin position="354"/>
        <end position="600"/>
    </location>
</feature>